<reference evidence="1 2" key="1">
    <citation type="submission" date="2023-07" db="EMBL/GenBank/DDBJ databases">
        <title>Functional and genomic diversity of the sorghum phyllosphere microbiome.</title>
        <authorList>
            <person name="Shade A."/>
        </authorList>
    </citation>
    <scope>NUCLEOTIDE SEQUENCE [LARGE SCALE GENOMIC DNA]</scope>
    <source>
        <strain evidence="1 2">SORGH_AS_1064</strain>
    </source>
</reference>
<name>A0ABU0THJ4_9FLAO</name>
<comment type="caution">
    <text evidence="1">The sequence shown here is derived from an EMBL/GenBank/DDBJ whole genome shotgun (WGS) entry which is preliminary data.</text>
</comment>
<gene>
    <name evidence="1" type="ORF">QE404_001672</name>
</gene>
<evidence type="ECO:0008006" key="3">
    <source>
        <dbReference type="Google" id="ProtNLM"/>
    </source>
</evidence>
<dbReference type="EMBL" id="JAUTAL010000001">
    <property type="protein sequence ID" value="MDQ1096525.1"/>
    <property type="molecule type" value="Genomic_DNA"/>
</dbReference>
<accession>A0ABU0THJ4</accession>
<evidence type="ECO:0000313" key="1">
    <source>
        <dbReference type="EMBL" id="MDQ1096525.1"/>
    </source>
</evidence>
<proteinExistence type="predicted"/>
<dbReference type="RefSeq" id="WP_307449039.1">
    <property type="nucleotide sequence ID" value="NZ_JAUTAL010000001.1"/>
</dbReference>
<dbReference type="Proteomes" id="UP001225072">
    <property type="component" value="Unassembled WGS sequence"/>
</dbReference>
<organism evidence="1 2">
    <name type="scientific">Chryseobacterium camelliae</name>
    <dbReference type="NCBI Taxonomy" id="1265445"/>
    <lineage>
        <taxon>Bacteria</taxon>
        <taxon>Pseudomonadati</taxon>
        <taxon>Bacteroidota</taxon>
        <taxon>Flavobacteriia</taxon>
        <taxon>Flavobacteriales</taxon>
        <taxon>Weeksellaceae</taxon>
        <taxon>Chryseobacterium group</taxon>
        <taxon>Chryseobacterium</taxon>
    </lineage>
</organism>
<protein>
    <recommendedName>
        <fullName evidence="3">Transposase</fullName>
    </recommendedName>
</protein>
<sequence length="143" mass="16748">MMFKDIHIGKLIVGRVRESGIEMPRIMNFLKKTEAEILEMYESRDLETGILLRWSKLLEYDFFRLYSQHLILYAPTSGAAKKKAASHNTSASGLPVFRKNIYTQQMISFILEQIETGKKTPQQVIEEYKIPKTTLYKWISKNR</sequence>
<evidence type="ECO:0000313" key="2">
    <source>
        <dbReference type="Proteomes" id="UP001225072"/>
    </source>
</evidence>
<keyword evidence="2" id="KW-1185">Reference proteome</keyword>